<keyword evidence="5" id="KW-0539">Nucleus</keyword>
<dbReference type="Gene3D" id="2.170.150.80">
    <property type="entry name" value="NAC domain"/>
    <property type="match status" value="1"/>
</dbReference>
<comment type="subcellular location">
    <subcellularLocation>
        <location evidence="1">Nucleus</location>
    </subcellularLocation>
</comment>
<keyword evidence="6" id="KW-1133">Transmembrane helix</keyword>
<keyword evidence="3" id="KW-0238">DNA-binding</keyword>
<gene>
    <name evidence="8" type="ORF">VITISV_000718</name>
</gene>
<sequence>MSVGEIISRYLKSFPMGFGFHPTDEQLVVRYLIPKLRDEHSRLKMKMPGTDFQVDIIREVDVCQWEPWELPDELNHPVFSVFQTDDPEWFFFSPLHKKNGSQFKRATNKGFWKSTGPDRKIKHRATGKDIGTKKTLVFHEGRGPSAVSAGWIIHEYHADKKFVRDDETYVLCRLKRETGSGFPPQTNLNGMLPNPPSNQQTSRMNMDVDDSSTGTGIHLNRPPNSMTSGADWSHYAINIACDDLAIDSDGFPYDRRSAVDSGNLGNCRIGRLLTCPQTPLKGAHGKGGGSSSDTDTQVAQVEAKICNGKGSFNFPDTASAVHEPSSPPGYLVNLLVGILLLVILIAVMVQDIRAKF</sequence>
<dbReference type="InterPro" id="IPR003441">
    <property type="entry name" value="NAC-dom"/>
</dbReference>
<keyword evidence="6" id="KW-0812">Transmembrane</keyword>
<dbReference type="GO" id="GO:0005634">
    <property type="term" value="C:nucleus"/>
    <property type="evidence" value="ECO:0007669"/>
    <property type="project" value="UniProtKB-SubCell"/>
</dbReference>
<protein>
    <recommendedName>
        <fullName evidence="7">NAC domain-containing protein</fullName>
    </recommendedName>
</protein>
<evidence type="ECO:0000259" key="7">
    <source>
        <dbReference type="PROSITE" id="PS51005"/>
    </source>
</evidence>
<dbReference type="GO" id="GO:0003677">
    <property type="term" value="F:DNA binding"/>
    <property type="evidence" value="ECO:0007669"/>
    <property type="project" value="UniProtKB-KW"/>
</dbReference>
<dbReference type="PROSITE" id="PS51005">
    <property type="entry name" value="NAC"/>
    <property type="match status" value="1"/>
</dbReference>
<evidence type="ECO:0000256" key="5">
    <source>
        <dbReference type="ARBA" id="ARBA00023242"/>
    </source>
</evidence>
<name>A5ADA7_VITVI</name>
<dbReference type="PANTHER" id="PTHR31989">
    <property type="entry name" value="NAC DOMAIN-CONTAINING PROTEIN 82-RELATED"/>
    <property type="match status" value="1"/>
</dbReference>
<evidence type="ECO:0000256" key="4">
    <source>
        <dbReference type="ARBA" id="ARBA00023163"/>
    </source>
</evidence>
<accession>A5ADA7</accession>
<dbReference type="GO" id="GO:0006355">
    <property type="term" value="P:regulation of DNA-templated transcription"/>
    <property type="evidence" value="ECO:0007669"/>
    <property type="project" value="InterPro"/>
</dbReference>
<evidence type="ECO:0000313" key="8">
    <source>
        <dbReference type="EMBL" id="CAN62333.1"/>
    </source>
</evidence>
<keyword evidence="6" id="KW-0472">Membrane</keyword>
<evidence type="ECO:0000256" key="6">
    <source>
        <dbReference type="SAM" id="Phobius"/>
    </source>
</evidence>
<dbReference type="InterPro" id="IPR036093">
    <property type="entry name" value="NAC_dom_sf"/>
</dbReference>
<keyword evidence="4" id="KW-0804">Transcription</keyword>
<dbReference type="EMBL" id="AM423655">
    <property type="protein sequence ID" value="CAN62333.1"/>
    <property type="molecule type" value="Genomic_DNA"/>
</dbReference>
<evidence type="ECO:0000256" key="1">
    <source>
        <dbReference type="ARBA" id="ARBA00004123"/>
    </source>
</evidence>
<proteinExistence type="predicted"/>
<reference evidence="8" key="1">
    <citation type="journal article" date="2007" name="PLoS ONE">
        <title>The first genome sequence of an elite grapevine cultivar (Pinot noir Vitis vinifera L.): coping with a highly heterozygous genome.</title>
        <authorList>
            <person name="Velasco R."/>
            <person name="Zharkikh A."/>
            <person name="Troggio M."/>
            <person name="Cartwright D.A."/>
            <person name="Cestaro A."/>
            <person name="Pruss D."/>
            <person name="Pindo M."/>
            <person name="FitzGerald L.M."/>
            <person name="Vezzulli S."/>
            <person name="Reid J."/>
            <person name="Malacarne G."/>
            <person name="Iliev D."/>
            <person name="Coppola G."/>
            <person name="Wardell B."/>
            <person name="Micheletti D."/>
            <person name="Macalma T."/>
            <person name="Facci M."/>
            <person name="Mitchell J.T."/>
            <person name="Perazzolli M."/>
            <person name="Eldredge G."/>
            <person name="Gatto P."/>
            <person name="Oyzerski R."/>
            <person name="Moretto M."/>
            <person name="Gutin N."/>
            <person name="Stefanini M."/>
            <person name="Chen Y."/>
            <person name="Segala C."/>
            <person name="Davenport C."/>
            <person name="Dematte L."/>
            <person name="Mraz A."/>
            <person name="Battilana J."/>
            <person name="Stormo K."/>
            <person name="Costa F."/>
            <person name="Tao Q."/>
            <person name="Si-Ammour A."/>
            <person name="Harkins T."/>
            <person name="Lackey A."/>
            <person name="Perbost C."/>
            <person name="Taillon B."/>
            <person name="Stella A."/>
            <person name="Solovyev V."/>
            <person name="Fawcett J.A."/>
            <person name="Sterck L."/>
            <person name="Vandepoele K."/>
            <person name="Grando S.M."/>
            <person name="Toppo S."/>
            <person name="Moser C."/>
            <person name="Lanchbury J."/>
            <person name="Bogden R."/>
            <person name="Skolnick M."/>
            <person name="Sgaramella V."/>
            <person name="Bhatnagar S.K."/>
            <person name="Fontana P."/>
            <person name="Gutin A."/>
            <person name="Van de Peer Y."/>
            <person name="Salamini F."/>
            <person name="Viola R."/>
        </authorList>
    </citation>
    <scope>NUCLEOTIDE SEQUENCE</scope>
</reference>
<dbReference type="ExpressionAtlas" id="A5ADA7">
    <property type="expression patterns" value="baseline and differential"/>
</dbReference>
<keyword evidence="2" id="KW-0805">Transcription regulation</keyword>
<dbReference type="Pfam" id="PF02365">
    <property type="entry name" value="NAM"/>
    <property type="match status" value="1"/>
</dbReference>
<feature type="transmembrane region" description="Helical" evidence="6">
    <location>
        <begin position="330"/>
        <end position="349"/>
    </location>
</feature>
<evidence type="ECO:0000256" key="2">
    <source>
        <dbReference type="ARBA" id="ARBA00023015"/>
    </source>
</evidence>
<dbReference type="SUPFAM" id="SSF101941">
    <property type="entry name" value="NAC domain"/>
    <property type="match status" value="1"/>
</dbReference>
<feature type="domain" description="NAC" evidence="7">
    <location>
        <begin position="14"/>
        <end position="177"/>
    </location>
</feature>
<evidence type="ECO:0000256" key="3">
    <source>
        <dbReference type="ARBA" id="ARBA00023125"/>
    </source>
</evidence>
<dbReference type="AlphaFoldDB" id="A5ADA7"/>
<organism evidence="8">
    <name type="scientific">Vitis vinifera</name>
    <name type="common">Grape</name>
    <dbReference type="NCBI Taxonomy" id="29760"/>
    <lineage>
        <taxon>Eukaryota</taxon>
        <taxon>Viridiplantae</taxon>
        <taxon>Streptophyta</taxon>
        <taxon>Embryophyta</taxon>
        <taxon>Tracheophyta</taxon>
        <taxon>Spermatophyta</taxon>
        <taxon>Magnoliopsida</taxon>
        <taxon>eudicotyledons</taxon>
        <taxon>Gunneridae</taxon>
        <taxon>Pentapetalae</taxon>
        <taxon>rosids</taxon>
        <taxon>Vitales</taxon>
        <taxon>Vitaceae</taxon>
        <taxon>Viteae</taxon>
        <taxon>Vitis</taxon>
    </lineage>
</organism>